<dbReference type="EMBL" id="JAAALK010000289">
    <property type="protein sequence ID" value="KAG8050118.1"/>
    <property type="molecule type" value="Genomic_DNA"/>
</dbReference>
<gene>
    <name evidence="1" type="ORF">GUJ93_ZPchr0009g1031</name>
</gene>
<evidence type="ECO:0000313" key="2">
    <source>
        <dbReference type="Proteomes" id="UP000729402"/>
    </source>
</evidence>
<protein>
    <submittedName>
        <fullName evidence="1">Uncharacterized protein</fullName>
    </submittedName>
</protein>
<keyword evidence="2" id="KW-1185">Reference proteome</keyword>
<name>A0A8J5VK72_ZIZPA</name>
<proteinExistence type="predicted"/>
<dbReference type="PANTHER" id="PTHR34127">
    <property type="entry name" value="OS04G0405600 PROTEIN"/>
    <property type="match status" value="1"/>
</dbReference>
<dbReference type="AlphaFoldDB" id="A0A8J5VK72"/>
<sequence>MDVPAFYQPPRSSNVTVLTHAVLVQPNVSRLVVRELSAQSKYLEIRISGSISATTHIMNFPLPKLQISDAEAVRQAEMVPLTLGNQPSQFVSFSVDSTAAARSPSSSSSAAPSRRSPTGYRHLLELLAKEGFLPSWWSPFHESAAREVFERFHGCYDALLTLGLPEAGLNAMDTEELPLYSVGHRSNGALLLLLVGSYFSEKIPKANVIVSFNNRPASEVVPYFKQITSLHPTHILHFPCVENVPGSGRDAWKALFDLARGFIQEYDKEAMVSLTKFVHQLPSVMNQVI</sequence>
<dbReference type="Proteomes" id="UP000729402">
    <property type="component" value="Unassembled WGS sequence"/>
</dbReference>
<reference evidence="1" key="2">
    <citation type="submission" date="2021-02" db="EMBL/GenBank/DDBJ databases">
        <authorList>
            <person name="Kimball J.A."/>
            <person name="Haas M.W."/>
            <person name="Macchietto M."/>
            <person name="Kono T."/>
            <person name="Duquette J."/>
            <person name="Shao M."/>
        </authorList>
    </citation>
    <scope>NUCLEOTIDE SEQUENCE</scope>
    <source>
        <tissue evidence="1">Fresh leaf tissue</tissue>
    </source>
</reference>
<dbReference type="PANTHER" id="PTHR34127:SF3">
    <property type="entry name" value="INITIATION FACTOR 4F SUBUNIT (DUF1350)"/>
    <property type="match status" value="1"/>
</dbReference>
<dbReference type="OrthoDB" id="3980at2759"/>
<dbReference type="InterPro" id="IPR010765">
    <property type="entry name" value="DUF1350"/>
</dbReference>
<reference evidence="1" key="1">
    <citation type="journal article" date="2021" name="bioRxiv">
        <title>Whole Genome Assembly and Annotation of Northern Wild Rice, Zizania palustris L., Supports a Whole Genome Duplication in the Zizania Genus.</title>
        <authorList>
            <person name="Haas M."/>
            <person name="Kono T."/>
            <person name="Macchietto M."/>
            <person name="Millas R."/>
            <person name="McGilp L."/>
            <person name="Shao M."/>
            <person name="Duquette J."/>
            <person name="Hirsch C.N."/>
            <person name="Kimball J."/>
        </authorList>
    </citation>
    <scope>NUCLEOTIDE SEQUENCE</scope>
    <source>
        <tissue evidence="1">Fresh leaf tissue</tissue>
    </source>
</reference>
<dbReference type="Pfam" id="PF07082">
    <property type="entry name" value="DUF1350"/>
    <property type="match status" value="1"/>
</dbReference>
<accession>A0A8J5VK72</accession>
<organism evidence="1 2">
    <name type="scientific">Zizania palustris</name>
    <name type="common">Northern wild rice</name>
    <dbReference type="NCBI Taxonomy" id="103762"/>
    <lineage>
        <taxon>Eukaryota</taxon>
        <taxon>Viridiplantae</taxon>
        <taxon>Streptophyta</taxon>
        <taxon>Embryophyta</taxon>
        <taxon>Tracheophyta</taxon>
        <taxon>Spermatophyta</taxon>
        <taxon>Magnoliopsida</taxon>
        <taxon>Liliopsida</taxon>
        <taxon>Poales</taxon>
        <taxon>Poaceae</taxon>
        <taxon>BOP clade</taxon>
        <taxon>Oryzoideae</taxon>
        <taxon>Oryzeae</taxon>
        <taxon>Zizaniinae</taxon>
        <taxon>Zizania</taxon>
    </lineage>
</organism>
<comment type="caution">
    <text evidence="1">The sequence shown here is derived from an EMBL/GenBank/DDBJ whole genome shotgun (WGS) entry which is preliminary data.</text>
</comment>
<evidence type="ECO:0000313" key="1">
    <source>
        <dbReference type="EMBL" id="KAG8050118.1"/>
    </source>
</evidence>